<dbReference type="EMBL" id="JAUJYO010000001">
    <property type="protein sequence ID" value="KAK1324962.1"/>
    <property type="molecule type" value="Genomic_DNA"/>
</dbReference>
<proteinExistence type="predicted"/>
<dbReference type="AlphaFoldDB" id="A0AAV9FHS5"/>
<name>A0AAV9FHS5_ACOCL</name>
<dbReference type="Proteomes" id="UP001180020">
    <property type="component" value="Unassembled WGS sequence"/>
</dbReference>
<feature type="region of interest" description="Disordered" evidence="1">
    <location>
        <begin position="1"/>
        <end position="32"/>
    </location>
</feature>
<sequence length="83" mass="9006">MQLGNPHFSPKAAKAKEVAQTAPGAQNTEEYHDIMEGKVIPGIELRSAASSRCNSTTSLSEGWCNNLCAHRRFLSAYAGKTRI</sequence>
<organism evidence="2 3">
    <name type="scientific">Acorus calamus</name>
    <name type="common">Sweet flag</name>
    <dbReference type="NCBI Taxonomy" id="4465"/>
    <lineage>
        <taxon>Eukaryota</taxon>
        <taxon>Viridiplantae</taxon>
        <taxon>Streptophyta</taxon>
        <taxon>Embryophyta</taxon>
        <taxon>Tracheophyta</taxon>
        <taxon>Spermatophyta</taxon>
        <taxon>Magnoliopsida</taxon>
        <taxon>Liliopsida</taxon>
        <taxon>Acoraceae</taxon>
        <taxon>Acorus</taxon>
    </lineage>
</organism>
<evidence type="ECO:0000256" key="1">
    <source>
        <dbReference type="SAM" id="MobiDB-lite"/>
    </source>
</evidence>
<comment type="caution">
    <text evidence="2">The sequence shown here is derived from an EMBL/GenBank/DDBJ whole genome shotgun (WGS) entry which is preliminary data.</text>
</comment>
<evidence type="ECO:0000313" key="3">
    <source>
        <dbReference type="Proteomes" id="UP001180020"/>
    </source>
</evidence>
<protein>
    <submittedName>
        <fullName evidence="2">Uncharacterized protein</fullName>
    </submittedName>
</protein>
<evidence type="ECO:0000313" key="2">
    <source>
        <dbReference type="EMBL" id="KAK1324962.1"/>
    </source>
</evidence>
<reference evidence="2" key="1">
    <citation type="journal article" date="2023" name="Nat. Commun.">
        <title>Diploid and tetraploid genomes of Acorus and the evolution of monocots.</title>
        <authorList>
            <person name="Ma L."/>
            <person name="Liu K.W."/>
            <person name="Li Z."/>
            <person name="Hsiao Y.Y."/>
            <person name="Qi Y."/>
            <person name="Fu T."/>
            <person name="Tang G.D."/>
            <person name="Zhang D."/>
            <person name="Sun W.H."/>
            <person name="Liu D.K."/>
            <person name="Li Y."/>
            <person name="Chen G.Z."/>
            <person name="Liu X.D."/>
            <person name="Liao X.Y."/>
            <person name="Jiang Y.T."/>
            <person name="Yu X."/>
            <person name="Hao Y."/>
            <person name="Huang J."/>
            <person name="Zhao X.W."/>
            <person name="Ke S."/>
            <person name="Chen Y.Y."/>
            <person name="Wu W.L."/>
            <person name="Hsu J.L."/>
            <person name="Lin Y.F."/>
            <person name="Huang M.D."/>
            <person name="Li C.Y."/>
            <person name="Huang L."/>
            <person name="Wang Z.W."/>
            <person name="Zhao X."/>
            <person name="Zhong W.Y."/>
            <person name="Peng D.H."/>
            <person name="Ahmad S."/>
            <person name="Lan S."/>
            <person name="Zhang J.S."/>
            <person name="Tsai W.C."/>
            <person name="Van de Peer Y."/>
            <person name="Liu Z.J."/>
        </authorList>
    </citation>
    <scope>NUCLEOTIDE SEQUENCE</scope>
    <source>
        <strain evidence="2">CP</strain>
    </source>
</reference>
<keyword evidence="3" id="KW-1185">Reference proteome</keyword>
<accession>A0AAV9FHS5</accession>
<reference evidence="2" key="2">
    <citation type="submission" date="2023-06" db="EMBL/GenBank/DDBJ databases">
        <authorList>
            <person name="Ma L."/>
            <person name="Liu K.-W."/>
            <person name="Li Z."/>
            <person name="Hsiao Y.-Y."/>
            <person name="Qi Y."/>
            <person name="Fu T."/>
            <person name="Tang G."/>
            <person name="Zhang D."/>
            <person name="Sun W.-H."/>
            <person name="Liu D.-K."/>
            <person name="Li Y."/>
            <person name="Chen G.-Z."/>
            <person name="Liu X.-D."/>
            <person name="Liao X.-Y."/>
            <person name="Jiang Y.-T."/>
            <person name="Yu X."/>
            <person name="Hao Y."/>
            <person name="Huang J."/>
            <person name="Zhao X.-W."/>
            <person name="Ke S."/>
            <person name="Chen Y.-Y."/>
            <person name="Wu W.-L."/>
            <person name="Hsu J.-L."/>
            <person name="Lin Y.-F."/>
            <person name="Huang M.-D."/>
            <person name="Li C.-Y."/>
            <person name="Huang L."/>
            <person name="Wang Z.-W."/>
            <person name="Zhao X."/>
            <person name="Zhong W.-Y."/>
            <person name="Peng D.-H."/>
            <person name="Ahmad S."/>
            <person name="Lan S."/>
            <person name="Zhang J.-S."/>
            <person name="Tsai W.-C."/>
            <person name="Van De Peer Y."/>
            <person name="Liu Z.-J."/>
        </authorList>
    </citation>
    <scope>NUCLEOTIDE SEQUENCE</scope>
    <source>
        <strain evidence="2">CP</strain>
        <tissue evidence="2">Leaves</tissue>
    </source>
</reference>
<gene>
    <name evidence="2" type="ORF">QJS10_CPA01g01849</name>
</gene>